<protein>
    <submittedName>
        <fullName evidence="4">Serine hydrolase domain-containing protein</fullName>
        <ecNumber evidence="4">3.1.1.103</ecNumber>
    </submittedName>
</protein>
<sequence>MTIDLHGTARLSRSLITLVSVATVAVLAAACSTPPGDERVPARSATVTRPAAPEGTLPDPLRTALQGALDRTVTEYGVPGAAVGVWVPGEGTWIATVGTADIEGEVAVTTDMTWPLRSITKSYTVTLILQLVDEGTIGLDDTIDQYVDGVTDGGRITLRELAGMSSGNADYTDDRFVEVFSEDPARIFTLDELNSFVLGAPAEFAPGEKKVYTNANTNLLGAVVEQATGQQFADVLDERILRALGLDGSKYVLDVAQWADPHPRGYAAGEGGLEEQPDNLSIFGPAGSMISNLDDGRVWGEVLAAGTLLQPDTQAERQQGAPLDVGPPYDIYALGIGETAGWWGHNGEGLGFTAAIFHNPDSGATVVVYMNESDVAPKAHPADQMFRRVAEILAPGR</sequence>
<dbReference type="EC" id="3.1.1.103" evidence="4"/>
<dbReference type="InterPro" id="IPR001466">
    <property type="entry name" value="Beta-lactam-related"/>
</dbReference>
<dbReference type="InterPro" id="IPR012338">
    <property type="entry name" value="Beta-lactam/transpept-like"/>
</dbReference>
<dbReference type="PANTHER" id="PTHR46825:SF7">
    <property type="entry name" value="D-ALANYL-D-ALANINE CARBOXYPEPTIDASE"/>
    <property type="match status" value="1"/>
</dbReference>
<name>A0ABU7L6A9_9NOCA</name>
<feature type="region of interest" description="Disordered" evidence="1">
    <location>
        <begin position="34"/>
        <end position="60"/>
    </location>
</feature>
<organism evidence="4 5">
    <name type="scientific">Rhodococcus artemisiae</name>
    <dbReference type="NCBI Taxonomy" id="714159"/>
    <lineage>
        <taxon>Bacteria</taxon>
        <taxon>Bacillati</taxon>
        <taxon>Actinomycetota</taxon>
        <taxon>Actinomycetes</taxon>
        <taxon>Mycobacteriales</taxon>
        <taxon>Nocardiaceae</taxon>
        <taxon>Rhodococcus</taxon>
    </lineage>
</organism>
<dbReference type="EMBL" id="JAUTXY010000001">
    <property type="protein sequence ID" value="MEE2056442.1"/>
    <property type="molecule type" value="Genomic_DNA"/>
</dbReference>
<accession>A0ABU7L6A9</accession>
<dbReference type="PANTHER" id="PTHR46825">
    <property type="entry name" value="D-ALANYL-D-ALANINE-CARBOXYPEPTIDASE/ENDOPEPTIDASE AMPH"/>
    <property type="match status" value="1"/>
</dbReference>
<evidence type="ECO:0000259" key="3">
    <source>
        <dbReference type="Pfam" id="PF00144"/>
    </source>
</evidence>
<reference evidence="4 5" key="1">
    <citation type="submission" date="2023-07" db="EMBL/GenBank/DDBJ databases">
        <authorList>
            <person name="Girao M."/>
            <person name="Carvalho M.F."/>
        </authorList>
    </citation>
    <scope>NUCLEOTIDE SEQUENCE [LARGE SCALE GENOMIC DNA]</scope>
    <source>
        <strain evidence="4 5">YIM65754</strain>
    </source>
</reference>
<dbReference type="GO" id="GO:0016787">
    <property type="term" value="F:hydrolase activity"/>
    <property type="evidence" value="ECO:0007669"/>
    <property type="project" value="UniProtKB-KW"/>
</dbReference>
<keyword evidence="4" id="KW-0378">Hydrolase</keyword>
<feature type="chain" id="PRO_5046984780" evidence="2">
    <location>
        <begin position="29"/>
        <end position="397"/>
    </location>
</feature>
<evidence type="ECO:0000256" key="1">
    <source>
        <dbReference type="SAM" id="MobiDB-lite"/>
    </source>
</evidence>
<comment type="caution">
    <text evidence="4">The sequence shown here is derived from an EMBL/GenBank/DDBJ whole genome shotgun (WGS) entry which is preliminary data.</text>
</comment>
<keyword evidence="5" id="KW-1185">Reference proteome</keyword>
<feature type="signal peptide" evidence="2">
    <location>
        <begin position="1"/>
        <end position="28"/>
    </location>
</feature>
<feature type="domain" description="Beta-lactamase-related" evidence="3">
    <location>
        <begin position="68"/>
        <end position="377"/>
    </location>
</feature>
<dbReference type="RefSeq" id="WP_330131709.1">
    <property type="nucleotide sequence ID" value="NZ_JAUTXY010000001.1"/>
</dbReference>
<dbReference type="Gene3D" id="3.40.710.10">
    <property type="entry name" value="DD-peptidase/beta-lactamase superfamily"/>
    <property type="match status" value="1"/>
</dbReference>
<dbReference type="InterPro" id="IPR050491">
    <property type="entry name" value="AmpC-like"/>
</dbReference>
<dbReference type="Proteomes" id="UP001336020">
    <property type="component" value="Unassembled WGS sequence"/>
</dbReference>
<dbReference type="SUPFAM" id="SSF56601">
    <property type="entry name" value="beta-lactamase/transpeptidase-like"/>
    <property type="match status" value="1"/>
</dbReference>
<gene>
    <name evidence="4" type="ORF">Q7514_02735</name>
</gene>
<evidence type="ECO:0000313" key="4">
    <source>
        <dbReference type="EMBL" id="MEE2056442.1"/>
    </source>
</evidence>
<evidence type="ECO:0000313" key="5">
    <source>
        <dbReference type="Proteomes" id="UP001336020"/>
    </source>
</evidence>
<keyword evidence="2" id="KW-0732">Signal</keyword>
<dbReference type="Pfam" id="PF00144">
    <property type="entry name" value="Beta-lactamase"/>
    <property type="match status" value="1"/>
</dbReference>
<proteinExistence type="predicted"/>
<evidence type="ECO:0000256" key="2">
    <source>
        <dbReference type="SAM" id="SignalP"/>
    </source>
</evidence>